<dbReference type="Gene3D" id="1.10.530.10">
    <property type="match status" value="1"/>
</dbReference>
<evidence type="ECO:0000313" key="4">
    <source>
        <dbReference type="Proteomes" id="UP000503399"/>
    </source>
</evidence>
<dbReference type="KEGG" id="hfv:R50_2700"/>
<name>A0A6F8ZJM4_9FIRM</name>
<dbReference type="EMBL" id="LR778114">
    <property type="protein sequence ID" value="CAB1130189.1"/>
    <property type="molecule type" value="Genomic_DNA"/>
</dbReference>
<organism evidence="3 4">
    <name type="scientific">Candidatus Hydrogenisulfobacillus filiaventi</name>
    <dbReference type="NCBI Taxonomy" id="2707344"/>
    <lineage>
        <taxon>Bacteria</taxon>
        <taxon>Bacillati</taxon>
        <taxon>Bacillota</taxon>
        <taxon>Clostridia</taxon>
        <taxon>Eubacteriales</taxon>
        <taxon>Clostridiales Family XVII. Incertae Sedis</taxon>
        <taxon>Candidatus Hydrogenisulfobacillus</taxon>
    </lineage>
</organism>
<feature type="coiled-coil region" evidence="1">
    <location>
        <begin position="34"/>
        <end position="96"/>
    </location>
</feature>
<dbReference type="InterPro" id="IPR008258">
    <property type="entry name" value="Transglycosylase_SLT_dom_1"/>
</dbReference>
<sequence>MRRRMRAVTLGLILGTGLAVPWFGRGGPARAASLSSLEAQQQALEQQIHAERAAYNQAQATAAQLMGQIQDLSRQLNATQARMASTAQQLAAVEAQMARTRALYDRTQAAYQATLTQYTVMQAKLAATEKQLAYEKGLLTGQLRLIEEHGSVGYLDVLVGARTFQQFVSRMYLLGQVAGQAADEVATIRVEEQQETYEKTVLADDLSLLARRRAALAAAQSLLARQAAAAAALKAQEQAQALSLSAGISQRQQLMDQLRQQEASMLAAMSALRAQIAAVTAQIEQILGQFNAGGISRRQLYDKLYPLVAPIAARFGLSPALVIAVITQESGGNQSAVSSAGAIGLMQLEPATAAQIGVNPYDPYQNVVGGCTYLHDMLQLFHGNLALALAAYNAGPGAVEAYGDQIPPYPQTQQYVANVLALYRIYSSY</sequence>
<accession>A0A6F8ZJM4</accession>
<dbReference type="PANTHER" id="PTHR37423:SF2">
    <property type="entry name" value="MEMBRANE-BOUND LYTIC MUREIN TRANSGLYCOSYLASE C"/>
    <property type="match status" value="1"/>
</dbReference>
<proteinExistence type="predicted"/>
<dbReference type="PANTHER" id="PTHR37423">
    <property type="entry name" value="SOLUBLE LYTIC MUREIN TRANSGLYCOSYLASE-RELATED"/>
    <property type="match status" value="1"/>
</dbReference>
<gene>
    <name evidence="3" type="ORF">R50_2700</name>
</gene>
<dbReference type="Pfam" id="PF01464">
    <property type="entry name" value="SLT"/>
    <property type="match status" value="1"/>
</dbReference>
<feature type="domain" description="Transglycosylase SLT" evidence="2">
    <location>
        <begin position="312"/>
        <end position="403"/>
    </location>
</feature>
<dbReference type="Proteomes" id="UP000503399">
    <property type="component" value="Chromosome"/>
</dbReference>
<dbReference type="InterPro" id="IPR023346">
    <property type="entry name" value="Lysozyme-like_dom_sf"/>
</dbReference>
<keyword evidence="4" id="KW-1185">Reference proteome</keyword>
<feature type="coiled-coil region" evidence="1">
    <location>
        <begin position="255"/>
        <end position="289"/>
    </location>
</feature>
<protein>
    <submittedName>
        <fullName evidence="3">Lytic transglycosylase</fullName>
    </submittedName>
</protein>
<dbReference type="SUPFAM" id="SSF53955">
    <property type="entry name" value="Lysozyme-like"/>
    <property type="match status" value="1"/>
</dbReference>
<evidence type="ECO:0000313" key="3">
    <source>
        <dbReference type="EMBL" id="CAB1130189.1"/>
    </source>
</evidence>
<evidence type="ECO:0000256" key="1">
    <source>
        <dbReference type="SAM" id="Coils"/>
    </source>
</evidence>
<reference evidence="3 4" key="1">
    <citation type="submission" date="2020-02" db="EMBL/GenBank/DDBJ databases">
        <authorList>
            <person name="Hogendoorn C."/>
        </authorList>
    </citation>
    <scope>NUCLEOTIDE SEQUENCE [LARGE SCALE GENOMIC DNA]</scope>
    <source>
        <strain evidence="3">R501</strain>
    </source>
</reference>
<dbReference type="CDD" id="cd00254">
    <property type="entry name" value="LT-like"/>
    <property type="match status" value="1"/>
</dbReference>
<dbReference type="Gene3D" id="6.10.250.3150">
    <property type="match status" value="1"/>
</dbReference>
<evidence type="ECO:0000259" key="2">
    <source>
        <dbReference type="Pfam" id="PF01464"/>
    </source>
</evidence>
<keyword evidence="1" id="KW-0175">Coiled coil</keyword>
<dbReference type="AlphaFoldDB" id="A0A6F8ZJM4"/>